<proteinExistence type="predicted"/>
<dbReference type="OrthoDB" id="2149840at2759"/>
<feature type="transmembrane region" description="Helical" evidence="1">
    <location>
        <begin position="270"/>
        <end position="286"/>
    </location>
</feature>
<evidence type="ECO:0000313" key="2">
    <source>
        <dbReference type="EMBL" id="CAG5107767.1"/>
    </source>
</evidence>
<name>A0A8J2HPC1_COTCN</name>
<keyword evidence="1" id="KW-0812">Transmembrane</keyword>
<feature type="transmembrane region" description="Helical" evidence="1">
    <location>
        <begin position="403"/>
        <end position="424"/>
    </location>
</feature>
<dbReference type="EMBL" id="CAJNRD030001124">
    <property type="protein sequence ID" value="CAG5107767.1"/>
    <property type="molecule type" value="Genomic_DNA"/>
</dbReference>
<dbReference type="AlphaFoldDB" id="A0A8J2HPC1"/>
<organism evidence="2 3">
    <name type="scientific">Cotesia congregata</name>
    <name type="common">Parasitoid wasp</name>
    <name type="synonym">Apanteles congregatus</name>
    <dbReference type="NCBI Taxonomy" id="51543"/>
    <lineage>
        <taxon>Eukaryota</taxon>
        <taxon>Metazoa</taxon>
        <taxon>Ecdysozoa</taxon>
        <taxon>Arthropoda</taxon>
        <taxon>Hexapoda</taxon>
        <taxon>Insecta</taxon>
        <taxon>Pterygota</taxon>
        <taxon>Neoptera</taxon>
        <taxon>Endopterygota</taxon>
        <taxon>Hymenoptera</taxon>
        <taxon>Apocrita</taxon>
        <taxon>Ichneumonoidea</taxon>
        <taxon>Braconidae</taxon>
        <taxon>Microgastrinae</taxon>
        <taxon>Cotesia</taxon>
    </lineage>
</organism>
<feature type="transmembrane region" description="Helical" evidence="1">
    <location>
        <begin position="292"/>
        <end position="314"/>
    </location>
</feature>
<protein>
    <submittedName>
        <fullName evidence="2">Similar to HGSNAT: Heparan-alpha-glucosaminide N-acetyltransferase (Homo sapiens)</fullName>
    </submittedName>
</protein>
<dbReference type="PANTHER" id="PTHR31061">
    <property type="entry name" value="LD22376P"/>
    <property type="match status" value="1"/>
</dbReference>
<accession>A0A8J2HPC1</accession>
<evidence type="ECO:0000313" key="3">
    <source>
        <dbReference type="Proteomes" id="UP000786811"/>
    </source>
</evidence>
<feature type="transmembrane region" description="Helical" evidence="1">
    <location>
        <begin position="375"/>
        <end position="396"/>
    </location>
</feature>
<keyword evidence="1" id="KW-0472">Membrane</keyword>
<comment type="caution">
    <text evidence="2">The sequence shown here is derived from an EMBL/GenBank/DDBJ whole genome shotgun (WGS) entry which is preliminary data.</text>
</comment>
<feature type="transmembrane region" description="Helical" evidence="1">
    <location>
        <begin position="502"/>
        <end position="523"/>
    </location>
</feature>
<feature type="transmembrane region" description="Helical" evidence="1">
    <location>
        <begin position="224"/>
        <end position="249"/>
    </location>
</feature>
<feature type="transmembrane region" description="Helical" evidence="1">
    <location>
        <begin position="197"/>
        <end position="218"/>
    </location>
</feature>
<dbReference type="PANTHER" id="PTHR31061:SF24">
    <property type="entry name" value="LD22376P"/>
    <property type="match status" value="1"/>
</dbReference>
<sequence length="531" mass="60255">MNITNPVKMFNMKNTNPCENDNKTLGMDQACFTVFNNNNVPISLYSANEECYFKLCDCLPWANVSANSNSSLVVSTRYPLHFYFVKGEYQWCHDGFHFQEYGHYGWNLSEEHICSSVYTITEPGNPYLPLLAAFMIFVIGAIIIGTTRFFIQMIKKFRTRNSLDDQSDTGPLQDSDSPAQTLVRITKASIRVRSIDTFRGIAVLLMIFVNNGGGKYVFFNHSPWYGLTVADLVLPWFAWIMGLTIVLSVRSQLRLSIPRSRIIMKSLKRALILILLGLIINGHQGTKLSDLRFAGVLQLLGITYFICAGIETLTMQAQRNFHYGRFAFLQDILDAWIQWLIILTLTAIHLLLTFLLPVPGCPKGYFGPGGIMNTLSAVLIVALGVQAGRILFCYYLHNFSKIIRWFCWAVVLGLIAGFLCNWSKEGVIPISKNMMTISFVLTTSSFAFILFAILYFLIDHHRIWAGAPFTYAGANAIFLYMGHYFTIQSFPWTWTIDNPTHASLFAINLWTTVLWTLIAYGLYQKDIIISI</sequence>
<feature type="transmembrane region" description="Helical" evidence="1">
    <location>
        <begin position="436"/>
        <end position="457"/>
    </location>
</feature>
<feature type="transmembrane region" description="Helical" evidence="1">
    <location>
        <begin position="469"/>
        <end position="490"/>
    </location>
</feature>
<dbReference type="Proteomes" id="UP000786811">
    <property type="component" value="Unassembled WGS sequence"/>
</dbReference>
<reference evidence="2" key="1">
    <citation type="submission" date="2021-04" db="EMBL/GenBank/DDBJ databases">
        <authorList>
            <person name="Chebbi M.A.C M."/>
        </authorList>
    </citation>
    <scope>NUCLEOTIDE SEQUENCE</scope>
</reference>
<evidence type="ECO:0000256" key="1">
    <source>
        <dbReference type="SAM" id="Phobius"/>
    </source>
</evidence>
<feature type="transmembrane region" description="Helical" evidence="1">
    <location>
        <begin position="127"/>
        <end position="151"/>
    </location>
</feature>
<keyword evidence="1" id="KW-1133">Transmembrane helix</keyword>
<gene>
    <name evidence="2" type="ORF">HICCMSTLAB_LOCUS12908</name>
</gene>
<keyword evidence="3" id="KW-1185">Reference proteome</keyword>
<feature type="transmembrane region" description="Helical" evidence="1">
    <location>
        <begin position="335"/>
        <end position="355"/>
    </location>
</feature>